<dbReference type="PANTHER" id="PTHR31157:SF1">
    <property type="entry name" value="SCP DOMAIN-CONTAINING PROTEIN"/>
    <property type="match status" value="1"/>
</dbReference>
<feature type="domain" description="TerD" evidence="3">
    <location>
        <begin position="65"/>
        <end position="195"/>
    </location>
</feature>
<evidence type="ECO:0000256" key="1">
    <source>
        <dbReference type="SAM" id="MobiDB-lite"/>
    </source>
</evidence>
<evidence type="ECO:0000259" key="2">
    <source>
        <dbReference type="Pfam" id="PF00188"/>
    </source>
</evidence>
<evidence type="ECO:0008006" key="6">
    <source>
        <dbReference type="Google" id="ProtNLM"/>
    </source>
</evidence>
<gene>
    <name evidence="4" type="ORF">GCM10010339_54170</name>
</gene>
<name>A0A918YLN9_9ACTN</name>
<dbReference type="Pfam" id="PF00188">
    <property type="entry name" value="CAP"/>
    <property type="match status" value="2"/>
</dbReference>
<dbReference type="PANTHER" id="PTHR31157">
    <property type="entry name" value="SCP DOMAIN-CONTAINING PROTEIN"/>
    <property type="match status" value="1"/>
</dbReference>
<dbReference type="SUPFAM" id="SSF55797">
    <property type="entry name" value="PR-1-like"/>
    <property type="match status" value="2"/>
</dbReference>
<evidence type="ECO:0000313" key="5">
    <source>
        <dbReference type="Proteomes" id="UP000655443"/>
    </source>
</evidence>
<feature type="region of interest" description="Disordered" evidence="1">
    <location>
        <begin position="200"/>
        <end position="246"/>
    </location>
</feature>
<reference evidence="4" key="2">
    <citation type="submission" date="2020-09" db="EMBL/GenBank/DDBJ databases">
        <authorList>
            <person name="Sun Q."/>
            <person name="Ohkuma M."/>
        </authorList>
    </citation>
    <scope>NUCLEOTIDE SEQUENCE</scope>
    <source>
        <strain evidence="4">JCM 4714</strain>
    </source>
</reference>
<keyword evidence="5" id="KW-1185">Reference proteome</keyword>
<dbReference type="AlphaFoldDB" id="A0A918YLN9"/>
<feature type="compositionally biased region" description="Low complexity" evidence="1">
    <location>
        <begin position="208"/>
        <end position="237"/>
    </location>
</feature>
<dbReference type="CDD" id="cd05379">
    <property type="entry name" value="CAP_bacterial"/>
    <property type="match status" value="1"/>
</dbReference>
<comment type="caution">
    <text evidence="4">The sequence shown here is derived from an EMBL/GenBank/DDBJ whole genome shotgun (WGS) entry which is preliminary data.</text>
</comment>
<dbReference type="InterPro" id="IPR003325">
    <property type="entry name" value="TerD"/>
</dbReference>
<feature type="domain" description="SCP" evidence="2">
    <location>
        <begin position="387"/>
        <end position="502"/>
    </location>
</feature>
<dbReference type="Gene3D" id="3.40.33.10">
    <property type="entry name" value="CAP"/>
    <property type="match status" value="2"/>
</dbReference>
<evidence type="ECO:0000313" key="4">
    <source>
        <dbReference type="EMBL" id="GHE07873.1"/>
    </source>
</evidence>
<sequence>MSAVETLTHCPGFHGWNVTDIASPSGRGTSGRGADVALCVTTELVAGGNVPLPAGVVLLRVSGPFDVSGLVGGADGRVGSDADFVFYNQPRAPGLRLRGDGGLAVEPARLRAGACRVTVAVSAAEPGTPLRRLPAPRLEVTDGAGRPLARFAPPRPGPETVLLLAELYLRPGAGWKLRAIGQGYADGLAGLARDFGVEVTDDGDRRTSTAAAAPAAPVPARTATPAAAPAPATGARPSSGRPGTAAAEASAAEFLRLVNSARAQAGSTALGLDPRLESAALSHAWAMADAGRLGVEGRDGVSVHQRVTAAGYPYITVGEHLVSGPRSPAEFVEYCLGAERSRRTLLDPAFRHAALAHADAGDRYWTALWAAPFTPHALAGTAAEVVALTNAERGRAGLPPLATDPLLTRAAQAHCADMVARDFYDHTSPDGSHPWDRAAAAGSRLRTIGENIACGQRSPAEVVDGWMNSPGHRANILGPGFGHIGVGFTGGGRAGTYWTQLFGG</sequence>
<feature type="domain" description="SCP" evidence="2">
    <location>
        <begin position="255"/>
        <end position="366"/>
    </location>
</feature>
<proteinExistence type="predicted"/>
<reference evidence="4" key="1">
    <citation type="journal article" date="2014" name="Int. J. Syst. Evol. Microbiol.">
        <title>Complete genome sequence of Corynebacterium casei LMG S-19264T (=DSM 44701T), isolated from a smear-ripened cheese.</title>
        <authorList>
            <consortium name="US DOE Joint Genome Institute (JGI-PGF)"/>
            <person name="Walter F."/>
            <person name="Albersmeier A."/>
            <person name="Kalinowski J."/>
            <person name="Ruckert C."/>
        </authorList>
    </citation>
    <scope>NUCLEOTIDE SEQUENCE</scope>
    <source>
        <strain evidence="4">JCM 4714</strain>
    </source>
</reference>
<protein>
    <recommendedName>
        <fullName evidence="6">Stress protein</fullName>
    </recommendedName>
</protein>
<accession>A0A918YLN9</accession>
<dbReference type="InterPro" id="IPR014044">
    <property type="entry name" value="CAP_dom"/>
</dbReference>
<dbReference type="InterPro" id="IPR035940">
    <property type="entry name" value="CAP_sf"/>
</dbReference>
<dbReference type="Gene3D" id="2.60.60.30">
    <property type="entry name" value="sav2460 like domains"/>
    <property type="match status" value="1"/>
</dbReference>
<dbReference type="CDD" id="cd06974">
    <property type="entry name" value="TerD_like"/>
    <property type="match status" value="1"/>
</dbReference>
<organism evidence="4 5">
    <name type="scientific">Streptomyces alanosinicus</name>
    <dbReference type="NCBI Taxonomy" id="68171"/>
    <lineage>
        <taxon>Bacteria</taxon>
        <taxon>Bacillati</taxon>
        <taxon>Actinomycetota</taxon>
        <taxon>Actinomycetes</taxon>
        <taxon>Kitasatosporales</taxon>
        <taxon>Streptomycetaceae</taxon>
        <taxon>Streptomyces</taxon>
    </lineage>
</organism>
<dbReference type="EMBL" id="BMVG01000015">
    <property type="protein sequence ID" value="GHE07873.1"/>
    <property type="molecule type" value="Genomic_DNA"/>
</dbReference>
<dbReference type="Proteomes" id="UP000655443">
    <property type="component" value="Unassembled WGS sequence"/>
</dbReference>
<evidence type="ECO:0000259" key="3">
    <source>
        <dbReference type="Pfam" id="PF02342"/>
    </source>
</evidence>
<dbReference type="Pfam" id="PF02342">
    <property type="entry name" value="TerD"/>
    <property type="match status" value="1"/>
</dbReference>